<feature type="domain" description="Reverse transcriptase zinc-binding" evidence="1">
    <location>
        <begin position="197"/>
        <end position="285"/>
    </location>
</feature>
<accession>A0A0B2R4P0</accession>
<dbReference type="PANTHER" id="PTHR36617">
    <property type="entry name" value="PROTEIN, PUTATIVE-RELATED"/>
    <property type="match status" value="1"/>
</dbReference>
<evidence type="ECO:0000259" key="1">
    <source>
        <dbReference type="Pfam" id="PF13966"/>
    </source>
</evidence>
<evidence type="ECO:0000313" key="2">
    <source>
        <dbReference type="EMBL" id="KHN27164.1"/>
    </source>
</evidence>
<keyword evidence="2" id="KW-0378">Hydrolase</keyword>
<protein>
    <submittedName>
        <fullName evidence="2">Putative ribonuclease H protein</fullName>
        <ecNumber evidence="2">3.1.13.-</ecNumber>
    </submittedName>
</protein>
<dbReference type="EC" id="3.1.13.-" evidence="2"/>
<dbReference type="GO" id="GO:0016787">
    <property type="term" value="F:hydrolase activity"/>
    <property type="evidence" value="ECO:0007669"/>
    <property type="project" value="UniProtKB-KW"/>
</dbReference>
<dbReference type="AlphaFoldDB" id="A0A0B2R4P0"/>
<name>A0A0B2R4P0_GLYSO</name>
<dbReference type="Proteomes" id="UP000053555">
    <property type="component" value="Unassembled WGS sequence"/>
</dbReference>
<dbReference type="EMBL" id="KN653515">
    <property type="protein sequence ID" value="KHN27164.1"/>
    <property type="molecule type" value="Genomic_DNA"/>
</dbReference>
<gene>
    <name evidence="2" type="ORF">glysoja_039882</name>
</gene>
<dbReference type="PANTHER" id="PTHR36617:SF16">
    <property type="entry name" value="OS04G0516500 PROTEIN"/>
    <property type="match status" value="1"/>
</dbReference>
<dbReference type="Pfam" id="PF13966">
    <property type="entry name" value="zf-RVT"/>
    <property type="match status" value="1"/>
</dbReference>
<proteinExistence type="predicted"/>
<dbReference type="InterPro" id="IPR026960">
    <property type="entry name" value="RVT-Znf"/>
</dbReference>
<organism evidence="2">
    <name type="scientific">Glycine soja</name>
    <name type="common">Wild soybean</name>
    <dbReference type="NCBI Taxonomy" id="3848"/>
    <lineage>
        <taxon>Eukaryota</taxon>
        <taxon>Viridiplantae</taxon>
        <taxon>Streptophyta</taxon>
        <taxon>Embryophyta</taxon>
        <taxon>Tracheophyta</taxon>
        <taxon>Spermatophyta</taxon>
        <taxon>Magnoliopsida</taxon>
        <taxon>eudicotyledons</taxon>
        <taxon>Gunneridae</taxon>
        <taxon>Pentapetalae</taxon>
        <taxon>rosids</taxon>
        <taxon>fabids</taxon>
        <taxon>Fabales</taxon>
        <taxon>Fabaceae</taxon>
        <taxon>Papilionoideae</taxon>
        <taxon>50 kb inversion clade</taxon>
        <taxon>NPAAA clade</taxon>
        <taxon>indigoferoid/millettioid clade</taxon>
        <taxon>Phaseoleae</taxon>
        <taxon>Glycine</taxon>
        <taxon>Glycine subgen. Soja</taxon>
    </lineage>
</organism>
<reference evidence="2" key="1">
    <citation type="submission" date="2014-07" db="EMBL/GenBank/DDBJ databases">
        <title>Identification of a novel salt tolerance gene in wild soybean by whole-genome sequencing.</title>
        <authorList>
            <person name="Lam H.-M."/>
            <person name="Qi X."/>
            <person name="Li M.-W."/>
            <person name="Liu X."/>
            <person name="Xie M."/>
            <person name="Ni M."/>
            <person name="Xu X."/>
        </authorList>
    </citation>
    <scope>NUCLEOTIDE SEQUENCE [LARGE SCALE GENOMIC DNA]</scope>
    <source>
        <tissue evidence="2">Root</tissue>
    </source>
</reference>
<feature type="non-terminal residue" evidence="2">
    <location>
        <position position="363"/>
    </location>
</feature>
<sequence>MLKVYFLIVWDTICLPKNKGGLGIKDLNKFNEALLGKWGWELVNNQNQLWARILMSKYGGWNALFYGRNSTDSSSWWKDLKSVFQHQHNNSLISNLSWKVGNGAKIKFWKDKWREDELTLQDKYPALYQVSYQQDSTISLMGHFFDNRWEWKMHWRRNFFDHKINMVAASMDDIDDVQIHLSSLDSLIWRVDPSGAYSTKSAYNLFKNDGSSDNEDSAFKIIWNLKIPPRAIAFSWRIFKNRLPTKANLRRRQVELPSYRCPLCDLKEESVGHIMFSCTRTRSLWWEALSWVNRVGPFPIEPKNHFMQFSHWNRKSYIDKRWEVLWIALAMTIWKHRNLSVFKNQIFNPQKVMDEALFLTWSW</sequence>